<dbReference type="AlphaFoldDB" id="A0AA51R7K6"/>
<dbReference type="PANTHER" id="PTHR46825:SF9">
    <property type="entry name" value="BETA-LACTAMASE-RELATED DOMAIN-CONTAINING PROTEIN"/>
    <property type="match status" value="1"/>
</dbReference>
<dbReference type="RefSeq" id="WP_308357953.1">
    <property type="nucleotide sequence ID" value="NZ_CP129970.2"/>
</dbReference>
<dbReference type="InterPro" id="IPR001466">
    <property type="entry name" value="Beta-lactam-related"/>
</dbReference>
<feature type="chain" id="PRO_5041468363" evidence="1">
    <location>
        <begin position="21"/>
        <end position="553"/>
    </location>
</feature>
<keyword evidence="4" id="KW-1185">Reference proteome</keyword>
<evidence type="ECO:0000259" key="2">
    <source>
        <dbReference type="Pfam" id="PF00144"/>
    </source>
</evidence>
<proteinExistence type="predicted"/>
<sequence>MKRSLLSLLLVSFLGQALFAQNLYQEHFPKVDSILNHHYNKNTPGIALSIISTGKTIYQNAIGMADMENEIAISDSTSFHIASVSKQFTAYLALLLEEEGKLSMEDDIRKYLPELEALPYKITLYQLANHTHGLPNLSELVHLKGIGSQNIMTHQQVIKMLLNIRIVNFKAGEQYQYNNTGFALLAEIIERVEGLPFQQVLKERIFNPEGMNASQAIDDPALIVKNRARSYMLVEDGYQNNELNLMTNGSSGIRTTIADLSNWAIKFQQPDPKAQAIFQKMQKPSQLNSGQSISYGLGLETKKYKGLEVVFHGGGDVGYRSYILHIPAYQLSLVLLSNTDDFAPLLVYDIIDLFLKDVLKEPTKPEKTHYSSKELKSFEGTYQMFPGNYFNIIAKHDTLYFQNYGTKDIAPLPIIGDDEFLFPYIPTTKFSFYENGFIFNIADFKYDCKKVQLETVKAEEIDLSEYIGIYKNEEFNVFFELLIEDKELKARHMRMEDISLHPIEDDSFFSRRSFFGKLDFDRDKEGKIIAFRVSGQNLMNIEFFKLGCFQSSK</sequence>
<reference evidence="3" key="1">
    <citation type="submission" date="2023-08" db="EMBL/GenBank/DDBJ databases">
        <title>Comparative genomics and taxonomic characterization of three novel marine species of genus Marivirga.</title>
        <authorList>
            <person name="Muhammad N."/>
            <person name="Kim S.-G."/>
        </authorList>
    </citation>
    <scope>NUCLEOTIDE SEQUENCE [LARGE SCALE GENOMIC DNA]</scope>
    <source>
        <strain evidence="3">ABR2-2</strain>
    </source>
</reference>
<dbReference type="PANTHER" id="PTHR46825">
    <property type="entry name" value="D-ALANYL-D-ALANINE-CARBOXYPEPTIDASE/ENDOPEPTIDASE AMPH"/>
    <property type="match status" value="1"/>
</dbReference>
<feature type="signal peptide" evidence="1">
    <location>
        <begin position="1"/>
        <end position="20"/>
    </location>
</feature>
<dbReference type="Gene3D" id="3.40.710.10">
    <property type="entry name" value="DD-peptidase/beta-lactamase superfamily"/>
    <property type="match status" value="1"/>
</dbReference>
<dbReference type="Proteomes" id="UP001244443">
    <property type="component" value="Chromosome"/>
</dbReference>
<feature type="domain" description="Beta-lactamase-related" evidence="2">
    <location>
        <begin position="41"/>
        <end position="344"/>
    </location>
</feature>
<dbReference type="EC" id="3.1.1.103" evidence="3"/>
<name>A0AA51R7K6_9BACT</name>
<dbReference type="InterPro" id="IPR050491">
    <property type="entry name" value="AmpC-like"/>
</dbReference>
<dbReference type="EMBL" id="CP129970">
    <property type="protein sequence ID" value="WMN07732.1"/>
    <property type="molecule type" value="Genomic_DNA"/>
</dbReference>
<protein>
    <submittedName>
        <fullName evidence="3">Serine hydrolase domain-containing protein</fullName>
        <ecNumber evidence="3">3.1.1.103</ecNumber>
    </submittedName>
</protein>
<gene>
    <name evidence="3" type="ORF">QYS48_29695</name>
</gene>
<evidence type="ECO:0000313" key="3">
    <source>
        <dbReference type="EMBL" id="WMN07732.1"/>
    </source>
</evidence>
<dbReference type="SUPFAM" id="SSF56601">
    <property type="entry name" value="beta-lactamase/transpeptidase-like"/>
    <property type="match status" value="1"/>
</dbReference>
<evidence type="ECO:0000256" key="1">
    <source>
        <dbReference type="SAM" id="SignalP"/>
    </source>
</evidence>
<dbReference type="InterPro" id="IPR012338">
    <property type="entry name" value="Beta-lactam/transpept-like"/>
</dbReference>
<dbReference type="GO" id="GO:0016787">
    <property type="term" value="F:hydrolase activity"/>
    <property type="evidence" value="ECO:0007669"/>
    <property type="project" value="UniProtKB-KW"/>
</dbReference>
<keyword evidence="3" id="KW-0378">Hydrolase</keyword>
<keyword evidence="1" id="KW-0732">Signal</keyword>
<organism evidence="3 4">
    <name type="scientific">Marivirga arenosa</name>
    <dbReference type="NCBI Taxonomy" id="3059076"/>
    <lineage>
        <taxon>Bacteria</taxon>
        <taxon>Pseudomonadati</taxon>
        <taxon>Bacteroidota</taxon>
        <taxon>Cytophagia</taxon>
        <taxon>Cytophagales</taxon>
        <taxon>Marivirgaceae</taxon>
        <taxon>Marivirga</taxon>
    </lineage>
</organism>
<dbReference type="Pfam" id="PF00144">
    <property type="entry name" value="Beta-lactamase"/>
    <property type="match status" value="1"/>
</dbReference>
<accession>A0AA51R7K6</accession>
<evidence type="ECO:0000313" key="4">
    <source>
        <dbReference type="Proteomes" id="UP001244443"/>
    </source>
</evidence>